<dbReference type="HOGENOM" id="CLU_045518_2_2_5"/>
<proteinExistence type="inferred from homology"/>
<reference evidence="8 9" key="1">
    <citation type="submission" date="2009-01" db="EMBL/GenBank/DDBJ databases">
        <title>Complete sequence of chromosome of Methylobacterium nodulans ORS 2060.</title>
        <authorList>
            <consortium name="US DOE Joint Genome Institute"/>
            <person name="Lucas S."/>
            <person name="Copeland A."/>
            <person name="Lapidus A."/>
            <person name="Glavina del Rio T."/>
            <person name="Dalin E."/>
            <person name="Tice H."/>
            <person name="Bruce D."/>
            <person name="Goodwin L."/>
            <person name="Pitluck S."/>
            <person name="Sims D."/>
            <person name="Brettin T."/>
            <person name="Detter J.C."/>
            <person name="Han C."/>
            <person name="Larimer F."/>
            <person name="Land M."/>
            <person name="Hauser L."/>
            <person name="Kyrpides N."/>
            <person name="Ivanova N."/>
            <person name="Marx C.J."/>
            <person name="Richardson P."/>
        </authorList>
    </citation>
    <scope>NUCLEOTIDE SEQUENCE [LARGE SCALE GENOMIC DNA]</scope>
    <source>
        <strain evidence="9">LMG 21967 / CNCM I-2342 / ORS 2060</strain>
    </source>
</reference>
<evidence type="ECO:0000313" key="8">
    <source>
        <dbReference type="EMBL" id="ACL59187.1"/>
    </source>
</evidence>
<comment type="cofactor">
    <cofactor evidence="6">
        <name>Mg(2+)</name>
        <dbReference type="ChEBI" id="CHEBI:18420"/>
    </cofactor>
    <text evidence="6">Binds 1 Mg(2+) ion per monomer.</text>
</comment>
<organism evidence="8 9">
    <name type="scientific">Methylobacterium nodulans (strain LMG 21967 / CNCM I-2342 / ORS 2060)</name>
    <dbReference type="NCBI Taxonomy" id="460265"/>
    <lineage>
        <taxon>Bacteria</taxon>
        <taxon>Pseudomonadati</taxon>
        <taxon>Pseudomonadota</taxon>
        <taxon>Alphaproteobacteria</taxon>
        <taxon>Hyphomicrobiales</taxon>
        <taxon>Methylobacteriaceae</taxon>
        <taxon>Methylobacterium</taxon>
    </lineage>
</organism>
<evidence type="ECO:0000256" key="2">
    <source>
        <dbReference type="ARBA" id="ARBA00010944"/>
    </source>
</evidence>
<dbReference type="STRING" id="460265.Mnod_4311"/>
<dbReference type="CDD" id="cd05254">
    <property type="entry name" value="dTDP_HR_like_SDR_e"/>
    <property type="match status" value="1"/>
</dbReference>
<dbReference type="UniPathway" id="UPA00124"/>
<dbReference type="GO" id="GO:0008831">
    <property type="term" value="F:dTDP-4-dehydrorhamnose reductase activity"/>
    <property type="evidence" value="ECO:0007669"/>
    <property type="project" value="UniProtKB-EC"/>
</dbReference>
<dbReference type="Gene3D" id="3.40.50.720">
    <property type="entry name" value="NAD(P)-binding Rossmann-like Domain"/>
    <property type="match status" value="1"/>
</dbReference>
<dbReference type="InterPro" id="IPR036291">
    <property type="entry name" value="NAD(P)-bd_dom_sf"/>
</dbReference>
<comment type="catalytic activity">
    <reaction evidence="5 6">
        <text>dTDP-beta-L-rhamnose + NADP(+) = dTDP-4-dehydro-beta-L-rhamnose + NADPH + H(+)</text>
        <dbReference type="Rhea" id="RHEA:21796"/>
        <dbReference type="ChEBI" id="CHEBI:15378"/>
        <dbReference type="ChEBI" id="CHEBI:57510"/>
        <dbReference type="ChEBI" id="CHEBI:57783"/>
        <dbReference type="ChEBI" id="CHEBI:58349"/>
        <dbReference type="ChEBI" id="CHEBI:62830"/>
        <dbReference type="EC" id="1.1.1.133"/>
    </reaction>
</comment>
<evidence type="ECO:0000256" key="4">
    <source>
        <dbReference type="ARBA" id="ARBA00017099"/>
    </source>
</evidence>
<dbReference type="OrthoDB" id="9803892at2"/>
<dbReference type="PANTHER" id="PTHR10491:SF4">
    <property type="entry name" value="METHIONINE ADENOSYLTRANSFERASE 2 SUBUNIT BETA"/>
    <property type="match status" value="1"/>
</dbReference>
<dbReference type="InterPro" id="IPR005913">
    <property type="entry name" value="dTDP_dehydrorham_reduct"/>
</dbReference>
<sequence length="283" mass="30589">MRILVLGARGMLGRACLSILAPSPGFEVHGSVRGAAPHDVPPGAGIIAGIDVLNTDHLAGAIRRVRPQVVINAVGVIKQLSAAHDPLEAVPINTLLPHRLADLCELAGARLVTVSTDCVFDGKKGQYTEADRVTATDLYGLSKHLGEITGRQHVLTLRTSIIGREHSSANGLLEWFLRSGPVVSGYRHAVFSGFPTVVLAEIIRDYVLPRPDLHGLYHVSSDAISKFDLLKLIAGVYEIRKTIEPVAEPQIDRSLNSDRFRSETGFAPAAWKDMLVHMRALQG</sequence>
<dbReference type="SUPFAM" id="SSF51735">
    <property type="entry name" value="NAD(P)-binding Rossmann-fold domains"/>
    <property type="match status" value="1"/>
</dbReference>
<dbReference type="AlphaFoldDB" id="B8IAC4"/>
<keyword evidence="6" id="KW-0560">Oxidoreductase</keyword>
<dbReference type="RefSeq" id="WP_015930828.1">
    <property type="nucleotide sequence ID" value="NC_011894.1"/>
</dbReference>
<evidence type="ECO:0000256" key="6">
    <source>
        <dbReference type="RuleBase" id="RU364082"/>
    </source>
</evidence>
<comment type="similarity">
    <text evidence="2 6">Belongs to the dTDP-4-dehydrorhamnose reductase family.</text>
</comment>
<evidence type="ECO:0000313" key="9">
    <source>
        <dbReference type="Proteomes" id="UP000008207"/>
    </source>
</evidence>
<dbReference type="EC" id="1.1.1.133" evidence="3 6"/>
<evidence type="ECO:0000259" key="7">
    <source>
        <dbReference type="Pfam" id="PF04321"/>
    </source>
</evidence>
<dbReference type="PANTHER" id="PTHR10491">
    <property type="entry name" value="DTDP-4-DEHYDRORHAMNOSE REDUCTASE"/>
    <property type="match status" value="1"/>
</dbReference>
<dbReference type="GO" id="GO:0019305">
    <property type="term" value="P:dTDP-rhamnose biosynthetic process"/>
    <property type="evidence" value="ECO:0007669"/>
    <property type="project" value="UniProtKB-UniPathway"/>
</dbReference>
<protein>
    <recommendedName>
        <fullName evidence="4 6">dTDP-4-dehydrorhamnose reductase</fullName>
        <ecNumber evidence="3 6">1.1.1.133</ecNumber>
    </recommendedName>
</protein>
<gene>
    <name evidence="8" type="ordered locus">Mnod_4311</name>
</gene>
<feature type="domain" description="RmlD-like substrate binding" evidence="7">
    <location>
        <begin position="1"/>
        <end position="275"/>
    </location>
</feature>
<dbReference type="eggNOG" id="COG1091">
    <property type="taxonomic scope" value="Bacteria"/>
</dbReference>
<comment type="pathway">
    <text evidence="1 6">Carbohydrate biosynthesis; dTDP-L-rhamnose biosynthesis.</text>
</comment>
<dbReference type="GO" id="GO:0005829">
    <property type="term" value="C:cytosol"/>
    <property type="evidence" value="ECO:0007669"/>
    <property type="project" value="TreeGrafter"/>
</dbReference>
<accession>B8IAC4</accession>
<name>B8IAC4_METNO</name>
<comment type="function">
    <text evidence="6">Catalyzes the reduction of dTDP-6-deoxy-L-lyxo-4-hexulose to yield dTDP-L-rhamnose.</text>
</comment>
<evidence type="ECO:0000256" key="1">
    <source>
        <dbReference type="ARBA" id="ARBA00004781"/>
    </source>
</evidence>
<dbReference type="Proteomes" id="UP000008207">
    <property type="component" value="Chromosome"/>
</dbReference>
<dbReference type="Pfam" id="PF04321">
    <property type="entry name" value="RmlD_sub_bind"/>
    <property type="match status" value="1"/>
</dbReference>
<evidence type="ECO:0000256" key="3">
    <source>
        <dbReference type="ARBA" id="ARBA00012929"/>
    </source>
</evidence>
<keyword evidence="6" id="KW-0521">NADP</keyword>
<evidence type="ECO:0000256" key="5">
    <source>
        <dbReference type="ARBA" id="ARBA00048200"/>
    </source>
</evidence>
<keyword evidence="9" id="KW-1185">Reference proteome</keyword>
<dbReference type="EMBL" id="CP001349">
    <property type="protein sequence ID" value="ACL59187.1"/>
    <property type="molecule type" value="Genomic_DNA"/>
</dbReference>
<dbReference type="InterPro" id="IPR029903">
    <property type="entry name" value="RmlD-like-bd"/>
</dbReference>
<dbReference type="KEGG" id="mno:Mnod_4311"/>